<dbReference type="RefSeq" id="WP_249281588.1">
    <property type="nucleotide sequence ID" value="NZ_JACRST010000001.1"/>
</dbReference>
<organism evidence="2 3">
    <name type="scientific">Ligaoa zhengdingensis</name>
    <dbReference type="NCBI Taxonomy" id="2763658"/>
    <lineage>
        <taxon>Bacteria</taxon>
        <taxon>Bacillati</taxon>
        <taxon>Bacillota</taxon>
        <taxon>Clostridia</taxon>
        <taxon>Eubacteriales</taxon>
        <taxon>Oscillospiraceae</taxon>
        <taxon>Ligaoa</taxon>
    </lineage>
</organism>
<evidence type="ECO:0000256" key="1">
    <source>
        <dbReference type="SAM" id="Phobius"/>
    </source>
</evidence>
<protein>
    <recommendedName>
        <fullName evidence="4">Zinc-finger domain-containing protein</fullName>
    </recommendedName>
</protein>
<evidence type="ECO:0000313" key="2">
    <source>
        <dbReference type="EMBL" id="MBC8545435.1"/>
    </source>
</evidence>
<gene>
    <name evidence="2" type="ORF">H8711_00595</name>
</gene>
<evidence type="ECO:0000313" key="3">
    <source>
        <dbReference type="Proteomes" id="UP000653127"/>
    </source>
</evidence>
<comment type="caution">
    <text evidence="2">The sequence shown here is derived from an EMBL/GenBank/DDBJ whole genome shotgun (WGS) entry which is preliminary data.</text>
</comment>
<dbReference type="Proteomes" id="UP000653127">
    <property type="component" value="Unassembled WGS sequence"/>
</dbReference>
<evidence type="ECO:0008006" key="4">
    <source>
        <dbReference type="Google" id="ProtNLM"/>
    </source>
</evidence>
<accession>A0A926I3K2</accession>
<keyword evidence="3" id="KW-1185">Reference proteome</keyword>
<reference evidence="2" key="1">
    <citation type="submission" date="2020-08" db="EMBL/GenBank/DDBJ databases">
        <title>Genome public.</title>
        <authorList>
            <person name="Liu C."/>
            <person name="Sun Q."/>
        </authorList>
    </citation>
    <scope>NUCLEOTIDE SEQUENCE</scope>
    <source>
        <strain evidence="2">NSJ-31</strain>
    </source>
</reference>
<sequence length="153" mass="17514">MKEYFTPDGHLTDQALRDLIAELPEELERLEIAEHLSFCDRCTERYTDLLCEDCLLEPPEPLRPGVMKRIRQRARVIFLNRYVAAGFAACFTMILWLSGAFQMKLPATDTPAIMGIPQSFTGKTAELSQQFTDGVNKFFISFDLKGVFQNEKK</sequence>
<proteinExistence type="predicted"/>
<keyword evidence="1" id="KW-1133">Transmembrane helix</keyword>
<keyword evidence="1" id="KW-0812">Transmembrane</keyword>
<name>A0A926I3K2_9FIRM</name>
<keyword evidence="1" id="KW-0472">Membrane</keyword>
<dbReference type="EMBL" id="JACRST010000001">
    <property type="protein sequence ID" value="MBC8545435.1"/>
    <property type="molecule type" value="Genomic_DNA"/>
</dbReference>
<feature type="transmembrane region" description="Helical" evidence="1">
    <location>
        <begin position="77"/>
        <end position="97"/>
    </location>
</feature>
<dbReference type="AlphaFoldDB" id="A0A926I3K2"/>